<keyword evidence="4" id="KW-0862">Zinc</keyword>
<feature type="region of interest" description="Disordered" evidence="8">
    <location>
        <begin position="227"/>
        <end position="254"/>
    </location>
</feature>
<evidence type="ECO:0000313" key="10">
    <source>
        <dbReference type="EMBL" id="CDO51580.1"/>
    </source>
</evidence>
<reference evidence="10" key="1">
    <citation type="submission" date="2014-03" db="EMBL/GenBank/DDBJ databases">
        <authorList>
            <person name="Casaregola S."/>
        </authorList>
    </citation>
    <scope>NUCLEOTIDE SEQUENCE [LARGE SCALE GENOMIC DNA]</scope>
    <source>
        <strain evidence="10">CLIB 918</strain>
    </source>
</reference>
<dbReference type="InterPro" id="IPR013088">
    <property type="entry name" value="Znf_NHR/GATA"/>
</dbReference>
<dbReference type="InterPro" id="IPR056998">
    <property type="entry name" value="Asd-4/GZF3_helical"/>
</dbReference>
<feature type="coiled-coil region" evidence="7">
    <location>
        <begin position="550"/>
        <end position="612"/>
    </location>
</feature>
<dbReference type="PANTHER" id="PTHR10071">
    <property type="entry name" value="TRANSCRIPTION FACTOR GATA FAMILY MEMBER"/>
    <property type="match status" value="1"/>
</dbReference>
<feature type="compositionally biased region" description="Low complexity" evidence="8">
    <location>
        <begin position="341"/>
        <end position="356"/>
    </location>
</feature>
<evidence type="ECO:0000256" key="1">
    <source>
        <dbReference type="ARBA" id="ARBA00004123"/>
    </source>
</evidence>
<feature type="compositionally biased region" description="Polar residues" evidence="8">
    <location>
        <begin position="381"/>
        <end position="394"/>
    </location>
</feature>
<feature type="compositionally biased region" description="Basic and acidic residues" evidence="8">
    <location>
        <begin position="484"/>
        <end position="499"/>
    </location>
</feature>
<dbReference type="GO" id="GO:0008270">
    <property type="term" value="F:zinc ion binding"/>
    <property type="evidence" value="ECO:0007669"/>
    <property type="project" value="UniProtKB-KW"/>
</dbReference>
<evidence type="ECO:0000256" key="2">
    <source>
        <dbReference type="ARBA" id="ARBA00022723"/>
    </source>
</evidence>
<feature type="compositionally biased region" description="Low complexity" evidence="8">
    <location>
        <begin position="302"/>
        <end position="321"/>
    </location>
</feature>
<feature type="compositionally biased region" description="Polar residues" evidence="8">
    <location>
        <begin position="59"/>
        <end position="70"/>
    </location>
</feature>
<dbReference type="STRING" id="1173061.A0A0J9X2P7"/>
<dbReference type="OrthoDB" id="515401at2759"/>
<feature type="domain" description="GATA-type" evidence="9">
    <location>
        <begin position="180"/>
        <end position="227"/>
    </location>
</feature>
<feature type="compositionally biased region" description="Polar residues" evidence="8">
    <location>
        <begin position="406"/>
        <end position="418"/>
    </location>
</feature>
<keyword evidence="5" id="KW-0539">Nucleus</keyword>
<evidence type="ECO:0000256" key="8">
    <source>
        <dbReference type="SAM" id="MobiDB-lite"/>
    </source>
</evidence>
<evidence type="ECO:0000313" key="11">
    <source>
        <dbReference type="Proteomes" id="UP000242525"/>
    </source>
</evidence>
<dbReference type="GO" id="GO:0000978">
    <property type="term" value="F:RNA polymerase II cis-regulatory region sequence-specific DNA binding"/>
    <property type="evidence" value="ECO:0007669"/>
    <property type="project" value="TreeGrafter"/>
</dbReference>
<feature type="compositionally biased region" description="Polar residues" evidence="8">
    <location>
        <begin position="34"/>
        <end position="47"/>
    </location>
</feature>
<feature type="compositionally biased region" description="Polar residues" evidence="8">
    <location>
        <begin position="435"/>
        <end position="453"/>
    </location>
</feature>
<evidence type="ECO:0000256" key="6">
    <source>
        <dbReference type="PROSITE-ProRule" id="PRU00094"/>
    </source>
</evidence>
<dbReference type="Gene3D" id="3.30.50.10">
    <property type="entry name" value="Erythroid Transcription Factor GATA-1, subunit A"/>
    <property type="match status" value="1"/>
</dbReference>
<comment type="caution">
    <text evidence="10">The sequence shown here is derived from an EMBL/GenBank/DDBJ whole genome shotgun (WGS) entry which is preliminary data.</text>
</comment>
<feature type="region of interest" description="Disordered" evidence="8">
    <location>
        <begin position="271"/>
        <end position="499"/>
    </location>
</feature>
<evidence type="ECO:0000256" key="4">
    <source>
        <dbReference type="ARBA" id="ARBA00022833"/>
    </source>
</evidence>
<name>A0A0J9X2P7_GEOCN</name>
<evidence type="ECO:0000256" key="7">
    <source>
        <dbReference type="SAM" id="Coils"/>
    </source>
</evidence>
<feature type="compositionally biased region" description="Polar residues" evidence="8">
    <location>
        <begin position="240"/>
        <end position="254"/>
    </location>
</feature>
<dbReference type="FunFam" id="3.30.50.10:FF:000007">
    <property type="entry name" value="Nitrogen regulatory AreA, N-terminal"/>
    <property type="match status" value="1"/>
</dbReference>
<dbReference type="SUPFAM" id="SSF57716">
    <property type="entry name" value="Glucocorticoid receptor-like (DNA-binding domain)"/>
    <property type="match status" value="1"/>
</dbReference>
<dbReference type="SMART" id="SM00401">
    <property type="entry name" value="ZnF_GATA"/>
    <property type="match status" value="1"/>
</dbReference>
<dbReference type="GO" id="GO:0000122">
    <property type="term" value="P:negative regulation of transcription by RNA polymerase II"/>
    <property type="evidence" value="ECO:0007669"/>
    <property type="project" value="TreeGrafter"/>
</dbReference>
<keyword evidence="2" id="KW-0479">Metal-binding</keyword>
<gene>
    <name evidence="10" type="ORF">BN980_GECA01s08579g</name>
</gene>
<comment type="subcellular location">
    <subcellularLocation>
        <location evidence="1">Nucleus</location>
    </subcellularLocation>
</comment>
<dbReference type="PANTHER" id="PTHR10071:SF281">
    <property type="entry name" value="BOX A-BINDING FACTOR-RELATED"/>
    <property type="match status" value="1"/>
</dbReference>
<keyword evidence="7" id="KW-0175">Coiled coil</keyword>
<evidence type="ECO:0000256" key="3">
    <source>
        <dbReference type="ARBA" id="ARBA00022771"/>
    </source>
</evidence>
<dbReference type="PRINTS" id="PR00619">
    <property type="entry name" value="GATAZNFINGER"/>
</dbReference>
<feature type="region of interest" description="Disordered" evidence="8">
    <location>
        <begin position="1"/>
        <end position="154"/>
    </location>
</feature>
<sequence length="636" mass="68113">MPGSNITEKTSKEYKAAAPSAEENNGIVKEASPKSATASPGRSQDVQAKSEGEAPASAVKSSSISFTPLSSEKDETPQDETPLKTLAPTASVSPSVNTDPNTSAESSGNSAANSSATSAPASTASPPTKAVLAAAPANSDSTQHPSASSSPAVRPALSAIPATTISTSPSVSTTGGPTICQNCQTSTTPLWRRDESGQILCNACGLFLKLHGRPRPISLKTDIIKSRNRARNSSASNSNHPSQQAKRKISQSPIPITNVMMQPVDHLSMSLNDGPIGSNNMMQRIQPHHAPSTPSTIFSYKNRGPPNTFGNNGGNTTTAPVPNQPPYQTGHAILYPNSGNPQLSQQQQQQQQQPPLSDHHRPDNSGNNNNRPLMPVASAAGTPNFSATTPQFPSSHHELPKLPALSSLTNNAGSNQDALPSIPPSLASEIHGSPQILTPQSRPQSPSYSNNQPGAGAQGLSNGYKAHESSVRLSAKGEAMSEQLRPRLTDDDKIPPLRHERYPRSHFYDNQAISSLSASTAAGTQNGGINRPRIHPAHQPLLGDINLMDNETLKTRVSELELVNDLLRSRVTQLEYSENNIRESELMLRKKLNEVEEKNKKLLRKLRNIFAEERKDSEDDDDDDYNTRKRLKLGNL</sequence>
<dbReference type="PROSITE" id="PS50114">
    <property type="entry name" value="GATA_ZN_FINGER_2"/>
    <property type="match status" value="1"/>
</dbReference>
<keyword evidence="11" id="KW-1185">Reference proteome</keyword>
<dbReference type="PROSITE" id="PS00344">
    <property type="entry name" value="GATA_ZN_FINGER_1"/>
    <property type="match status" value="1"/>
</dbReference>
<keyword evidence="3 6" id="KW-0863">Zinc-finger</keyword>
<organism evidence="10 11">
    <name type="scientific">Geotrichum candidum</name>
    <name type="common">Oospora lactis</name>
    <name type="synonym">Dipodascus geotrichum</name>
    <dbReference type="NCBI Taxonomy" id="1173061"/>
    <lineage>
        <taxon>Eukaryota</taxon>
        <taxon>Fungi</taxon>
        <taxon>Dikarya</taxon>
        <taxon>Ascomycota</taxon>
        <taxon>Saccharomycotina</taxon>
        <taxon>Dipodascomycetes</taxon>
        <taxon>Dipodascales</taxon>
        <taxon>Dipodascaceae</taxon>
        <taxon>Geotrichum</taxon>
    </lineage>
</organism>
<evidence type="ECO:0000259" key="9">
    <source>
        <dbReference type="PROSITE" id="PS50114"/>
    </source>
</evidence>
<accession>A0A0J9X2P7</accession>
<proteinExistence type="predicted"/>
<dbReference type="GO" id="GO:0000981">
    <property type="term" value="F:DNA-binding transcription factor activity, RNA polymerase II-specific"/>
    <property type="evidence" value="ECO:0007669"/>
    <property type="project" value="TreeGrafter"/>
</dbReference>
<evidence type="ECO:0000256" key="5">
    <source>
        <dbReference type="ARBA" id="ARBA00023242"/>
    </source>
</evidence>
<feature type="compositionally biased region" description="Low complexity" evidence="8">
    <location>
        <begin position="145"/>
        <end position="154"/>
    </location>
</feature>
<dbReference type="EMBL" id="CCBN010000001">
    <property type="protein sequence ID" value="CDO51580.1"/>
    <property type="molecule type" value="Genomic_DNA"/>
</dbReference>
<dbReference type="InterPro" id="IPR039355">
    <property type="entry name" value="Transcription_factor_GATA"/>
</dbReference>
<dbReference type="Pfam" id="PF25026">
    <property type="entry name" value="Asd-4"/>
    <property type="match status" value="1"/>
</dbReference>
<dbReference type="InterPro" id="IPR000679">
    <property type="entry name" value="Znf_GATA"/>
</dbReference>
<dbReference type="Proteomes" id="UP000242525">
    <property type="component" value="Unassembled WGS sequence"/>
</dbReference>
<feature type="compositionally biased region" description="Low complexity" evidence="8">
    <location>
        <begin position="101"/>
        <end position="127"/>
    </location>
</feature>
<dbReference type="GO" id="GO:0005634">
    <property type="term" value="C:nucleus"/>
    <property type="evidence" value="ECO:0007669"/>
    <property type="project" value="UniProtKB-SubCell"/>
</dbReference>
<feature type="compositionally biased region" description="Polar residues" evidence="8">
    <location>
        <begin position="88"/>
        <end position="100"/>
    </location>
</feature>
<dbReference type="GO" id="GO:0045944">
    <property type="term" value="P:positive regulation of transcription by RNA polymerase II"/>
    <property type="evidence" value="ECO:0007669"/>
    <property type="project" value="TreeGrafter"/>
</dbReference>
<dbReference type="Pfam" id="PF00320">
    <property type="entry name" value="GATA"/>
    <property type="match status" value="1"/>
</dbReference>
<dbReference type="CDD" id="cd00202">
    <property type="entry name" value="ZnF_GATA"/>
    <property type="match status" value="1"/>
</dbReference>
<protein>
    <submittedName>
        <fullName evidence="10">Similar to Saccharomyces cerevisiae YJL110C GZF3 GATA zinc finger protein and Dal80p homolog</fullName>
    </submittedName>
</protein>
<feature type="region of interest" description="Disordered" evidence="8">
    <location>
        <begin position="613"/>
        <end position="636"/>
    </location>
</feature>
<dbReference type="AlphaFoldDB" id="A0A0J9X2P7"/>